<gene>
    <name evidence="3" type="primary">RACD_1</name>
    <name evidence="3" type="ORF">g.96244</name>
</gene>
<evidence type="ECO:0000256" key="2">
    <source>
        <dbReference type="SAM" id="MobiDB-lite"/>
    </source>
</evidence>
<sequence length="336" mass="36513">MLDGRMTVFSHTVSCPSQLVSGVGWSRSKARVRTWLSATPSARPSSVPLQTDGNDSVLGSKAADSGTSLMGSASSRPVLSQPNTVGVIGGVSAISTLTFLEKLVGWSSKDGEESLPFIVCSDPVLNRELSSKEKSSLSYLSSRSACFRVDRSLVVENLRRKRVFLERSGARCIVMPCNILHSWYREISDGCSVPFLHVGECVAKELKEANLRPVEAGSNVRIGVLSTDEILTAGFYQEKLQNLGFEVILPDKATMEHTVIPAVEAMNKNDMEGASTLIRIALQVLLVKAVSMIILASDDMRGLLPQDDPLLKKCFNPMDALARSTVEWAQSIEKTH</sequence>
<dbReference type="InterPro" id="IPR015942">
    <property type="entry name" value="Asp/Glu/hydantoin_racemase"/>
</dbReference>
<organism evidence="3">
    <name type="scientific">Anthurium amnicola</name>
    <dbReference type="NCBI Taxonomy" id="1678845"/>
    <lineage>
        <taxon>Eukaryota</taxon>
        <taxon>Viridiplantae</taxon>
        <taxon>Streptophyta</taxon>
        <taxon>Embryophyta</taxon>
        <taxon>Tracheophyta</taxon>
        <taxon>Spermatophyta</taxon>
        <taxon>Magnoliopsida</taxon>
        <taxon>Liliopsida</taxon>
        <taxon>Araceae</taxon>
        <taxon>Pothoideae</taxon>
        <taxon>Potheae</taxon>
        <taxon>Anthurium</taxon>
    </lineage>
</organism>
<feature type="region of interest" description="Disordered" evidence="2">
    <location>
        <begin position="41"/>
        <end position="63"/>
    </location>
</feature>
<dbReference type="AlphaFoldDB" id="A0A1D1XPQ5"/>
<dbReference type="Pfam" id="PF01177">
    <property type="entry name" value="Asp_Glu_race"/>
    <property type="match status" value="1"/>
</dbReference>
<accession>A0A1D1XPQ5</accession>
<evidence type="ECO:0000313" key="3">
    <source>
        <dbReference type="EMBL" id="JAT44380.1"/>
    </source>
</evidence>
<keyword evidence="1" id="KW-0413">Isomerase</keyword>
<protein>
    <submittedName>
        <fullName evidence="3">Aspartate racemase</fullName>
    </submittedName>
</protein>
<dbReference type="EMBL" id="GDJX01023556">
    <property type="protein sequence ID" value="JAT44380.1"/>
    <property type="molecule type" value="Transcribed_RNA"/>
</dbReference>
<dbReference type="GO" id="GO:0047661">
    <property type="term" value="F:amino-acid racemase activity"/>
    <property type="evidence" value="ECO:0007669"/>
    <property type="project" value="InterPro"/>
</dbReference>
<dbReference type="PANTHER" id="PTHR21198:SF7">
    <property type="entry name" value="ASPARTATE-GLUTAMATE RACEMASE FAMILY"/>
    <property type="match status" value="1"/>
</dbReference>
<dbReference type="PANTHER" id="PTHR21198">
    <property type="entry name" value="GLUTAMATE RACEMASE"/>
    <property type="match status" value="1"/>
</dbReference>
<dbReference type="InterPro" id="IPR001920">
    <property type="entry name" value="Asp/Glu_race"/>
</dbReference>
<proteinExistence type="predicted"/>
<dbReference type="SUPFAM" id="SSF53681">
    <property type="entry name" value="Aspartate/glutamate racemase"/>
    <property type="match status" value="2"/>
</dbReference>
<name>A0A1D1XPQ5_9ARAE</name>
<reference evidence="3" key="1">
    <citation type="submission" date="2015-07" db="EMBL/GenBank/DDBJ databases">
        <title>Transcriptome Assembly of Anthurium amnicola.</title>
        <authorList>
            <person name="Suzuki J."/>
        </authorList>
    </citation>
    <scope>NUCLEOTIDE SEQUENCE</scope>
</reference>
<dbReference type="Gene3D" id="3.40.50.1860">
    <property type="match status" value="2"/>
</dbReference>
<evidence type="ECO:0000256" key="1">
    <source>
        <dbReference type="ARBA" id="ARBA00023235"/>
    </source>
</evidence>
<feature type="compositionally biased region" description="Polar residues" evidence="2">
    <location>
        <begin position="41"/>
        <end position="54"/>
    </location>
</feature>